<dbReference type="Proteomes" id="UP000053820">
    <property type="component" value="Unassembled WGS sequence"/>
</dbReference>
<organism evidence="3 4">
    <name type="scientific">Hydnomerulius pinastri MD-312</name>
    <dbReference type="NCBI Taxonomy" id="994086"/>
    <lineage>
        <taxon>Eukaryota</taxon>
        <taxon>Fungi</taxon>
        <taxon>Dikarya</taxon>
        <taxon>Basidiomycota</taxon>
        <taxon>Agaricomycotina</taxon>
        <taxon>Agaricomycetes</taxon>
        <taxon>Agaricomycetidae</taxon>
        <taxon>Boletales</taxon>
        <taxon>Boletales incertae sedis</taxon>
        <taxon>Leucogyrophana</taxon>
    </lineage>
</organism>
<dbReference type="OrthoDB" id="4218123at2759"/>
<feature type="transmembrane region" description="Helical" evidence="2">
    <location>
        <begin position="36"/>
        <end position="54"/>
    </location>
</feature>
<proteinExistence type="predicted"/>
<name>A0A0C9W798_9AGAM</name>
<dbReference type="PANTHER" id="PTHR39470:SF1">
    <property type="entry name" value="CHORISMATE SYNTHASE PROTEIN"/>
    <property type="match status" value="1"/>
</dbReference>
<keyword evidence="2" id="KW-1133">Transmembrane helix</keyword>
<evidence type="ECO:0000256" key="2">
    <source>
        <dbReference type="SAM" id="Phobius"/>
    </source>
</evidence>
<evidence type="ECO:0000313" key="3">
    <source>
        <dbReference type="EMBL" id="KIJ63038.1"/>
    </source>
</evidence>
<reference evidence="3 4" key="1">
    <citation type="submission" date="2014-04" db="EMBL/GenBank/DDBJ databases">
        <title>Evolutionary Origins and Diversification of the Mycorrhizal Mutualists.</title>
        <authorList>
            <consortium name="DOE Joint Genome Institute"/>
            <consortium name="Mycorrhizal Genomics Consortium"/>
            <person name="Kohler A."/>
            <person name="Kuo A."/>
            <person name="Nagy L.G."/>
            <person name="Floudas D."/>
            <person name="Copeland A."/>
            <person name="Barry K.W."/>
            <person name="Cichocki N."/>
            <person name="Veneault-Fourrey C."/>
            <person name="LaButti K."/>
            <person name="Lindquist E.A."/>
            <person name="Lipzen A."/>
            <person name="Lundell T."/>
            <person name="Morin E."/>
            <person name="Murat C."/>
            <person name="Riley R."/>
            <person name="Ohm R."/>
            <person name="Sun H."/>
            <person name="Tunlid A."/>
            <person name="Henrissat B."/>
            <person name="Grigoriev I.V."/>
            <person name="Hibbett D.S."/>
            <person name="Martin F."/>
        </authorList>
    </citation>
    <scope>NUCLEOTIDE SEQUENCE [LARGE SCALE GENOMIC DNA]</scope>
    <source>
        <strain evidence="3 4">MD-312</strain>
    </source>
</reference>
<feature type="transmembrane region" description="Helical" evidence="2">
    <location>
        <begin position="6"/>
        <end position="24"/>
    </location>
</feature>
<protein>
    <submittedName>
        <fullName evidence="3">Uncharacterized protein</fullName>
    </submittedName>
</protein>
<dbReference type="PANTHER" id="PTHR39470">
    <property type="entry name" value="CHROMOSOME 10, WHOLE GENOME SHOTGUN SEQUENCE"/>
    <property type="match status" value="1"/>
</dbReference>
<dbReference type="AlphaFoldDB" id="A0A0C9W798"/>
<dbReference type="HOGENOM" id="CLU_065849_0_0_1"/>
<dbReference type="EMBL" id="KN839852">
    <property type="protein sequence ID" value="KIJ63038.1"/>
    <property type="molecule type" value="Genomic_DNA"/>
</dbReference>
<keyword evidence="2" id="KW-0812">Transmembrane</keyword>
<gene>
    <name evidence="3" type="ORF">HYDPIDRAFT_93251</name>
</gene>
<accession>A0A0C9W798</accession>
<feature type="region of interest" description="Disordered" evidence="1">
    <location>
        <begin position="300"/>
        <end position="321"/>
    </location>
</feature>
<sequence>MSLTSPDALLFTGLAIAATWLYVSRSRQQASLCSRLLTAAVILHTLYVLCRLVLYRPPNLFSRLGIPINAPVERIKSQLLIEAGFDTTSQSSLGAVVVPLEIPKDVELLLTRLNIIDSRNLFVRCTCQYCSSAGDYALFTLSGVMLEYLRSATLLLMLTIVINGRERLRTNILGALTCALLAEGYAFTSASAVPLAKDAQTAFMWHDNLFLARHVLFLVLPVLTQTLPAIYAPGPPSMALAPALAILERTIARAHLLKYTRQAIMRRPETRELAGQYWAKEAAEGEAGRGDPAVQKTAEKLGFGFTKNEETGTEGKLGESVKMAVESLRPLFAPPPS</sequence>
<evidence type="ECO:0000313" key="4">
    <source>
        <dbReference type="Proteomes" id="UP000053820"/>
    </source>
</evidence>
<keyword evidence="2" id="KW-0472">Membrane</keyword>
<keyword evidence="4" id="KW-1185">Reference proteome</keyword>
<evidence type="ECO:0000256" key="1">
    <source>
        <dbReference type="SAM" id="MobiDB-lite"/>
    </source>
</evidence>